<sequence>MNWRISRFSIFTKLVLAFLIVIIPLYVMTLLMNRMGTEQNKREISKSLAIKVHGYRDSLEYEIQRLIELEKDYIVDSDLLQLSKVYEGMTYYERNIAVNNLQKRLRIMGSSSKYIRDTRIYIPSINRTVSASDYGPGIAENEFNAFNRGADQKPLIHWDGGLFVSYPYATLLSEGKKIAFIMVIEIDQEQIRQSMNAAMNADGSGAMLVRSNEMIVTTGSNEDAAAVLPIANVQRESGTSPYTGIVRGHSSKLLAAAEYSSFLDTVFVAYVPEKLILGPLKQYERWFWAISAISVIVVVFFSFWIYRLIHKPLVKLIFAFRKVEDGYLFLSLQPKQRDEFGYLYTAFNNMVQRLSTLIQEVYEEKIRSGQAELKRLQSQINPHFLFNNHFILARLIKSHDHENAYRFAQYMGEYLQFVTRDAQAELLLEREVKHARTYVDIQTFCFASKVQVRFDSLPEPLNGVIVPRLILQPVIENAYKYVFEKRLSGGTLHVRFPYHQDEEDIAIVVEDDGDSLDDQDIEHMNRRLKETGDRMESTGLINIHRRIQIMYGPKYGLVFNRSELGGLKVEIRIGKTKG</sequence>
<dbReference type="CDD" id="cd06225">
    <property type="entry name" value="HAMP"/>
    <property type="match status" value="1"/>
</dbReference>
<keyword evidence="8" id="KW-0418">Kinase</keyword>
<comment type="caution">
    <text evidence="8">The sequence shown here is derived from an EMBL/GenBank/DDBJ whole genome shotgun (WGS) entry which is preliminary data.</text>
</comment>
<feature type="transmembrane region" description="Helical" evidence="6">
    <location>
        <begin position="286"/>
        <end position="306"/>
    </location>
</feature>
<dbReference type="RefSeq" id="WP_232185458.1">
    <property type="nucleotide sequence ID" value="NZ_JAIOAP010000005.1"/>
</dbReference>
<keyword evidence="3" id="KW-0597">Phosphoprotein</keyword>
<dbReference type="PROSITE" id="PS50885">
    <property type="entry name" value="HAMP"/>
    <property type="match status" value="1"/>
</dbReference>
<feature type="domain" description="HAMP" evidence="7">
    <location>
        <begin position="307"/>
        <end position="359"/>
    </location>
</feature>
<dbReference type="Pfam" id="PF06580">
    <property type="entry name" value="His_kinase"/>
    <property type="match status" value="1"/>
</dbReference>
<evidence type="ECO:0000313" key="8">
    <source>
        <dbReference type="EMBL" id="MEQ4482743.1"/>
    </source>
</evidence>
<accession>A0ABV1KRM4</accession>
<dbReference type="Gene3D" id="3.30.565.10">
    <property type="entry name" value="Histidine kinase-like ATPase, C-terminal domain"/>
    <property type="match status" value="1"/>
</dbReference>
<protein>
    <submittedName>
        <fullName evidence="8">Histidine kinase</fullName>
    </submittedName>
</protein>
<evidence type="ECO:0000256" key="6">
    <source>
        <dbReference type="SAM" id="Phobius"/>
    </source>
</evidence>
<dbReference type="InterPro" id="IPR050640">
    <property type="entry name" value="Bact_2-comp_sensor_kinase"/>
</dbReference>
<evidence type="ECO:0000256" key="5">
    <source>
        <dbReference type="ARBA" id="ARBA00023136"/>
    </source>
</evidence>
<dbReference type="GO" id="GO:0016301">
    <property type="term" value="F:kinase activity"/>
    <property type="evidence" value="ECO:0007669"/>
    <property type="project" value="UniProtKB-KW"/>
</dbReference>
<comment type="subcellular location">
    <subcellularLocation>
        <location evidence="1">Cell membrane</location>
        <topology evidence="1">Multi-pass membrane protein</topology>
    </subcellularLocation>
</comment>
<evidence type="ECO:0000256" key="2">
    <source>
        <dbReference type="ARBA" id="ARBA00022475"/>
    </source>
</evidence>
<dbReference type="InterPro" id="IPR036890">
    <property type="entry name" value="HATPase_C_sf"/>
</dbReference>
<dbReference type="InterPro" id="IPR010559">
    <property type="entry name" value="Sig_transdc_His_kin_internal"/>
</dbReference>
<dbReference type="Proteomes" id="UP001493487">
    <property type="component" value="Unassembled WGS sequence"/>
</dbReference>
<reference evidence="8 9" key="1">
    <citation type="journal article" date="2023" name="Genome Announc.">
        <title>Pan-Genome Analyses of the Genus Cohnella and Proposal of the Novel Species Cohnella silvisoli sp. nov., Isolated from Forest Soil.</title>
        <authorList>
            <person name="Wang C."/>
            <person name="Mao L."/>
            <person name="Bao G."/>
            <person name="Zhu H."/>
        </authorList>
    </citation>
    <scope>NUCLEOTIDE SEQUENCE [LARGE SCALE GENOMIC DNA]</scope>
    <source>
        <strain evidence="8 9">NL03-T5-1</strain>
    </source>
</reference>
<dbReference type="Gene3D" id="6.10.340.10">
    <property type="match status" value="1"/>
</dbReference>
<proteinExistence type="predicted"/>
<evidence type="ECO:0000259" key="7">
    <source>
        <dbReference type="PROSITE" id="PS50885"/>
    </source>
</evidence>
<feature type="transmembrane region" description="Helical" evidence="6">
    <location>
        <begin position="12"/>
        <end position="32"/>
    </location>
</feature>
<keyword evidence="6" id="KW-1133">Transmembrane helix</keyword>
<gene>
    <name evidence="8" type="ORF">QJS35_10080</name>
</gene>
<name>A0ABV1KRM4_9BACL</name>
<dbReference type="InterPro" id="IPR003660">
    <property type="entry name" value="HAMP_dom"/>
</dbReference>
<evidence type="ECO:0000256" key="1">
    <source>
        <dbReference type="ARBA" id="ARBA00004651"/>
    </source>
</evidence>
<keyword evidence="9" id="KW-1185">Reference proteome</keyword>
<keyword evidence="5 6" id="KW-0472">Membrane</keyword>
<evidence type="ECO:0000313" key="9">
    <source>
        <dbReference type="Proteomes" id="UP001493487"/>
    </source>
</evidence>
<keyword evidence="6" id="KW-0812">Transmembrane</keyword>
<evidence type="ECO:0000256" key="3">
    <source>
        <dbReference type="ARBA" id="ARBA00022553"/>
    </source>
</evidence>
<dbReference type="EMBL" id="JASKHM010000005">
    <property type="protein sequence ID" value="MEQ4482743.1"/>
    <property type="molecule type" value="Genomic_DNA"/>
</dbReference>
<dbReference type="SUPFAM" id="SSF55874">
    <property type="entry name" value="ATPase domain of HSP90 chaperone/DNA topoisomerase II/histidine kinase"/>
    <property type="match status" value="1"/>
</dbReference>
<dbReference type="PANTHER" id="PTHR34220">
    <property type="entry name" value="SENSOR HISTIDINE KINASE YPDA"/>
    <property type="match status" value="1"/>
</dbReference>
<organism evidence="8 9">
    <name type="scientific">Cohnella silvisoli</name>
    <dbReference type="NCBI Taxonomy" id="2873699"/>
    <lineage>
        <taxon>Bacteria</taxon>
        <taxon>Bacillati</taxon>
        <taxon>Bacillota</taxon>
        <taxon>Bacilli</taxon>
        <taxon>Bacillales</taxon>
        <taxon>Paenibacillaceae</taxon>
        <taxon>Cohnella</taxon>
    </lineage>
</organism>
<dbReference type="SUPFAM" id="SSF158472">
    <property type="entry name" value="HAMP domain-like"/>
    <property type="match status" value="1"/>
</dbReference>
<evidence type="ECO:0000256" key="4">
    <source>
        <dbReference type="ARBA" id="ARBA00022679"/>
    </source>
</evidence>
<dbReference type="SMART" id="SM00304">
    <property type="entry name" value="HAMP"/>
    <property type="match status" value="1"/>
</dbReference>
<keyword evidence="4" id="KW-0808">Transferase</keyword>
<dbReference type="PANTHER" id="PTHR34220:SF7">
    <property type="entry name" value="SENSOR HISTIDINE KINASE YPDA"/>
    <property type="match status" value="1"/>
</dbReference>
<keyword evidence="2" id="KW-1003">Cell membrane</keyword>